<accession>A0AA94SC69</accession>
<reference evidence="1 2" key="1">
    <citation type="submission" date="2018-06" db="EMBL/GenBank/DDBJ databases">
        <authorList>
            <consortium name="Pathogen Informatics"/>
            <person name="Doyle S."/>
        </authorList>
    </citation>
    <scope>NUCLEOTIDE SEQUENCE [LARGE SCALE GENOMIC DNA]</scope>
    <source>
        <strain evidence="1 2">NCTC13773</strain>
    </source>
</reference>
<dbReference type="AlphaFoldDB" id="A0AA94SC69"/>
<sequence>MQAREQTKYDTFYIAKEALLALSFYYFHYKMTIPKNGANYIVSYLTNSITTKLNASDDTP</sequence>
<organism evidence="1 2">
    <name type="scientific">Streptococcus gallolyticus</name>
    <dbReference type="NCBI Taxonomy" id="315405"/>
    <lineage>
        <taxon>Bacteria</taxon>
        <taxon>Bacillati</taxon>
        <taxon>Bacillota</taxon>
        <taxon>Bacilli</taxon>
        <taxon>Lactobacillales</taxon>
        <taxon>Streptococcaceae</taxon>
        <taxon>Streptococcus</taxon>
    </lineage>
</organism>
<dbReference type="RefSeq" id="WP_157769872.1">
    <property type="nucleotide sequence ID" value="NZ_LS483409.1"/>
</dbReference>
<evidence type="ECO:0000313" key="2">
    <source>
        <dbReference type="Proteomes" id="UP000249013"/>
    </source>
</evidence>
<protein>
    <submittedName>
        <fullName evidence="1">Uncharacterized protein</fullName>
    </submittedName>
</protein>
<proteinExistence type="predicted"/>
<name>A0AA94SC69_9STRE</name>
<evidence type="ECO:0000313" key="1">
    <source>
        <dbReference type="EMBL" id="SQG80673.1"/>
    </source>
</evidence>
<gene>
    <name evidence="1" type="ORF">NCTC13773_02507</name>
</gene>
<dbReference type="EMBL" id="LS483409">
    <property type="protein sequence ID" value="SQG80673.1"/>
    <property type="molecule type" value="Genomic_DNA"/>
</dbReference>
<dbReference type="Proteomes" id="UP000249013">
    <property type="component" value="Chromosome 1"/>
</dbReference>